<dbReference type="InterPro" id="IPR052413">
    <property type="entry name" value="SUR7_domain"/>
</dbReference>
<feature type="transmembrane region" description="Helical" evidence="1">
    <location>
        <begin position="258"/>
        <end position="282"/>
    </location>
</feature>
<dbReference type="GO" id="GO:0005886">
    <property type="term" value="C:plasma membrane"/>
    <property type="evidence" value="ECO:0007669"/>
    <property type="project" value="InterPro"/>
</dbReference>
<comment type="caution">
    <text evidence="3">The sequence shown here is derived from an EMBL/GenBank/DDBJ whole genome shotgun (WGS) entry which is preliminary data.</text>
</comment>
<evidence type="ECO:0008006" key="5">
    <source>
        <dbReference type="Google" id="ProtNLM"/>
    </source>
</evidence>
<evidence type="ECO:0000256" key="2">
    <source>
        <dbReference type="SAM" id="SignalP"/>
    </source>
</evidence>
<dbReference type="InterPro" id="IPR009571">
    <property type="entry name" value="SUR7/Rim9-like_fungi"/>
</dbReference>
<evidence type="ECO:0000313" key="3">
    <source>
        <dbReference type="EMBL" id="KAK5117689.1"/>
    </source>
</evidence>
<keyword evidence="1" id="KW-1133">Transmembrane helix</keyword>
<feature type="signal peptide" evidence="2">
    <location>
        <begin position="1"/>
        <end position="20"/>
    </location>
</feature>
<dbReference type="AlphaFoldDB" id="A0AAN7TWU8"/>
<dbReference type="EMBL" id="JAVRRL010000004">
    <property type="protein sequence ID" value="KAK5117689.1"/>
    <property type="molecule type" value="Genomic_DNA"/>
</dbReference>
<accession>A0AAN7TWU8</accession>
<dbReference type="Proteomes" id="UP001310890">
    <property type="component" value="Unassembled WGS sequence"/>
</dbReference>
<dbReference type="PANTHER" id="PTHR28019:SF7">
    <property type="entry name" value="SUR7 PROTEIN"/>
    <property type="match status" value="1"/>
</dbReference>
<feature type="chain" id="PRO_5043007667" description="Integral membrane protein-like protein" evidence="2">
    <location>
        <begin position="21"/>
        <end position="307"/>
    </location>
</feature>
<proteinExistence type="predicted"/>
<dbReference type="GO" id="GO:0031505">
    <property type="term" value="P:fungal-type cell wall organization"/>
    <property type="evidence" value="ECO:0007669"/>
    <property type="project" value="TreeGrafter"/>
</dbReference>
<keyword evidence="2" id="KW-0732">Signal</keyword>
<feature type="transmembrane region" description="Helical" evidence="1">
    <location>
        <begin position="180"/>
        <end position="203"/>
    </location>
</feature>
<gene>
    <name evidence="3" type="ORF">LTR62_005112</name>
</gene>
<dbReference type="GO" id="GO:0051285">
    <property type="term" value="C:cell cortex of cell tip"/>
    <property type="evidence" value="ECO:0007669"/>
    <property type="project" value="TreeGrafter"/>
</dbReference>
<reference evidence="3" key="1">
    <citation type="submission" date="2023-08" db="EMBL/GenBank/DDBJ databases">
        <title>Black Yeasts Isolated from many extreme environments.</title>
        <authorList>
            <person name="Coleine C."/>
            <person name="Stajich J.E."/>
            <person name="Selbmann L."/>
        </authorList>
    </citation>
    <scope>NUCLEOTIDE SEQUENCE</scope>
    <source>
        <strain evidence="3">CCFEE 5401</strain>
    </source>
</reference>
<feature type="transmembrane region" description="Helical" evidence="1">
    <location>
        <begin position="215"/>
        <end position="238"/>
    </location>
</feature>
<evidence type="ECO:0000256" key="1">
    <source>
        <dbReference type="SAM" id="Phobius"/>
    </source>
</evidence>
<dbReference type="Pfam" id="PF06687">
    <property type="entry name" value="SUR7"/>
    <property type="match status" value="1"/>
</dbReference>
<keyword evidence="1" id="KW-0472">Membrane</keyword>
<sequence length="307" mass="32936">MPRLLALAPILLCAAALVLSLLCLFAGTNKTFLEDYSIVTLNTSRLGQSALNTSRSSDNPFISFIDNVTNTISSDINSDLNSFAKDLGLHDFYSAHLRDYCEGYYTPGPVPNATLSKHSIHKNVTACSNHTATFNFDPRAVLQRELNASGHSNINLTDLKWPEAIDKGLHALAAAQKATFVLYCVAIALIGLALLLAIVSVFFDGRISAFVNVLVDWLAFLAIGLASAIVTAVAVKASHVINHYGNSVGVSASKGGKFLILTWVATAVMLAASLVWCADCVVERKEPKRVRAGKGKGFGGEYENGRF</sequence>
<name>A0AAN7TWU8_9PEZI</name>
<protein>
    <recommendedName>
        <fullName evidence="5">Integral membrane protein-like protein</fullName>
    </recommendedName>
</protein>
<dbReference type="PANTHER" id="PTHR28019">
    <property type="entry name" value="CELL MEMBRANE PROTEIN YLR413W-RELATED"/>
    <property type="match status" value="1"/>
</dbReference>
<keyword evidence="1" id="KW-0812">Transmembrane</keyword>
<organism evidence="3 4">
    <name type="scientific">Meristemomyces frigidus</name>
    <dbReference type="NCBI Taxonomy" id="1508187"/>
    <lineage>
        <taxon>Eukaryota</taxon>
        <taxon>Fungi</taxon>
        <taxon>Dikarya</taxon>
        <taxon>Ascomycota</taxon>
        <taxon>Pezizomycotina</taxon>
        <taxon>Dothideomycetes</taxon>
        <taxon>Dothideomycetidae</taxon>
        <taxon>Mycosphaerellales</taxon>
        <taxon>Teratosphaeriaceae</taxon>
        <taxon>Meristemomyces</taxon>
    </lineage>
</organism>
<evidence type="ECO:0000313" key="4">
    <source>
        <dbReference type="Proteomes" id="UP001310890"/>
    </source>
</evidence>